<dbReference type="InterPro" id="IPR040017">
    <property type="entry name" value="XPOT"/>
</dbReference>
<dbReference type="InterPro" id="IPR013598">
    <property type="entry name" value="Exportin-1/Importin-b-like"/>
</dbReference>
<evidence type="ECO:0000256" key="5">
    <source>
        <dbReference type="ARBA" id="ARBA00022884"/>
    </source>
</evidence>
<keyword evidence="4 9" id="KW-0820">tRNA-binding</keyword>
<evidence type="ECO:0000259" key="10">
    <source>
        <dbReference type="Pfam" id="PF08389"/>
    </source>
</evidence>
<dbReference type="GO" id="GO:0016363">
    <property type="term" value="C:nuclear matrix"/>
    <property type="evidence" value="ECO:0007669"/>
    <property type="project" value="TreeGrafter"/>
</dbReference>
<dbReference type="Pfam" id="PF08389">
    <property type="entry name" value="Xpo1"/>
    <property type="match status" value="1"/>
</dbReference>
<protein>
    <recommendedName>
        <fullName evidence="2 9">Exportin-T</fullName>
    </recommendedName>
    <alternativeName>
        <fullName evidence="7 9">Exportin(tRNA)</fullName>
    </alternativeName>
    <alternativeName>
        <fullName evidence="8 9">tRNA exportin</fullName>
    </alternativeName>
</protein>
<dbReference type="GO" id="GO:0005737">
    <property type="term" value="C:cytoplasm"/>
    <property type="evidence" value="ECO:0007669"/>
    <property type="project" value="UniProtKB-SubCell"/>
</dbReference>
<evidence type="ECO:0000256" key="4">
    <source>
        <dbReference type="ARBA" id="ARBA00022555"/>
    </source>
</evidence>
<dbReference type="GO" id="GO:0005643">
    <property type="term" value="C:nuclear pore"/>
    <property type="evidence" value="ECO:0007669"/>
    <property type="project" value="TreeGrafter"/>
</dbReference>
<sequence length="240" mass="27352">MELYLDSLRNVSMLTEHESVVNQQKLIELIEHLSSTQNWEFCSSFLVENLERCDSVTALNSFQNSAAFFVCCRSIELFIKVPTASRPLTLAEVPKVSAFITRWIRAFISCCSGHATSQIIKKKVAQFTCLSIIRYYPQHWPTAFDEILAIFSNFSDRPITPPLSKSHPNLASLFSVFLEILKELDSFVLNRDAQLTSEEVSRANSIKDSMRVTCLPAIIHTMTQFMITWLTFSSFFLAKS</sequence>
<evidence type="ECO:0000256" key="1">
    <source>
        <dbReference type="ARBA" id="ARBA00004496"/>
    </source>
</evidence>
<comment type="subcellular location">
    <subcellularLocation>
        <location evidence="1 9">Cytoplasm</location>
    </subcellularLocation>
    <subcellularLocation>
        <location evidence="9">Nucleus</location>
    </subcellularLocation>
    <text evidence="9">Shuttles between the nucleus and the cytoplasm.</text>
</comment>
<evidence type="ECO:0000256" key="3">
    <source>
        <dbReference type="ARBA" id="ARBA00022490"/>
    </source>
</evidence>
<evidence type="ECO:0000256" key="8">
    <source>
        <dbReference type="ARBA" id="ARBA00032199"/>
    </source>
</evidence>
<dbReference type="GO" id="GO:0071528">
    <property type="term" value="P:tRNA re-export from nucleus"/>
    <property type="evidence" value="ECO:0007669"/>
    <property type="project" value="UniProtKB-UniRule"/>
</dbReference>
<dbReference type="InterPro" id="IPR011989">
    <property type="entry name" value="ARM-like"/>
</dbReference>
<reference evidence="11" key="1">
    <citation type="submission" date="2016-01" db="EMBL/GenBank/DDBJ databases">
        <title>Reference transcriptome for the parasite Schistocephalus solidus: insights into the molecular evolution of parasitism.</title>
        <authorList>
            <person name="Hebert F.O."/>
            <person name="Grambauer S."/>
            <person name="Barber I."/>
            <person name="Landry C.R."/>
            <person name="Aubin-Horth N."/>
        </authorList>
    </citation>
    <scope>NUCLEOTIDE SEQUENCE</scope>
</reference>
<dbReference type="PANTHER" id="PTHR15952">
    <property type="entry name" value="EXPORTIN-T/LOS1"/>
    <property type="match status" value="1"/>
</dbReference>
<proteinExistence type="inferred from homology"/>
<evidence type="ECO:0000256" key="9">
    <source>
        <dbReference type="RuleBase" id="RU366037"/>
    </source>
</evidence>
<comment type="function">
    <text evidence="9">tRNA nucleus export receptor which facilitates tRNA translocation across the nuclear pore complex.</text>
</comment>
<dbReference type="AlphaFoldDB" id="A0A0X3PQ38"/>
<feature type="domain" description="Exportin-1/Importin-beta-like" evidence="10">
    <location>
        <begin position="118"/>
        <end position="226"/>
    </location>
</feature>
<accession>A0A0X3PQ38</accession>
<evidence type="ECO:0000256" key="6">
    <source>
        <dbReference type="ARBA" id="ARBA00023242"/>
    </source>
</evidence>
<evidence type="ECO:0000256" key="2">
    <source>
        <dbReference type="ARBA" id="ARBA00018928"/>
    </source>
</evidence>
<keyword evidence="5 9" id="KW-0694">RNA-binding</keyword>
<keyword evidence="6 9" id="KW-0539">Nucleus</keyword>
<dbReference type="Gene3D" id="1.25.10.10">
    <property type="entry name" value="Leucine-rich Repeat Variant"/>
    <property type="match status" value="1"/>
</dbReference>
<evidence type="ECO:0000256" key="7">
    <source>
        <dbReference type="ARBA" id="ARBA00029784"/>
    </source>
</evidence>
<comment type="similarity">
    <text evidence="9">Belongs to the exportin family.</text>
</comment>
<name>A0A0X3PQ38_SCHSO</name>
<dbReference type="GO" id="GO:0000049">
    <property type="term" value="F:tRNA binding"/>
    <property type="evidence" value="ECO:0007669"/>
    <property type="project" value="UniProtKB-UniRule"/>
</dbReference>
<keyword evidence="9" id="KW-0813">Transport</keyword>
<dbReference type="EMBL" id="GEEE01013919">
    <property type="protein sequence ID" value="JAP49306.1"/>
    <property type="molecule type" value="Transcribed_RNA"/>
</dbReference>
<organism evidence="11">
    <name type="scientific">Schistocephalus solidus</name>
    <name type="common">Tapeworm</name>
    <dbReference type="NCBI Taxonomy" id="70667"/>
    <lineage>
        <taxon>Eukaryota</taxon>
        <taxon>Metazoa</taxon>
        <taxon>Spiralia</taxon>
        <taxon>Lophotrochozoa</taxon>
        <taxon>Platyhelminthes</taxon>
        <taxon>Cestoda</taxon>
        <taxon>Eucestoda</taxon>
        <taxon>Diphyllobothriidea</taxon>
        <taxon>Diphyllobothriidae</taxon>
        <taxon>Schistocephalus</taxon>
    </lineage>
</organism>
<dbReference type="PANTHER" id="PTHR15952:SF11">
    <property type="entry name" value="EXPORTIN-T"/>
    <property type="match status" value="1"/>
</dbReference>
<evidence type="ECO:0000313" key="11">
    <source>
        <dbReference type="EMBL" id="JAP49306.1"/>
    </source>
</evidence>
<gene>
    <name evidence="11" type="primary">XPOT</name>
    <name evidence="11" type="ORF">TR101332</name>
</gene>
<keyword evidence="3 9" id="KW-0963">Cytoplasm</keyword>
<dbReference type="GO" id="GO:0031267">
    <property type="term" value="F:small GTPase binding"/>
    <property type="evidence" value="ECO:0007669"/>
    <property type="project" value="InterPro"/>
</dbReference>